<evidence type="ECO:0000313" key="9">
    <source>
        <dbReference type="EMBL" id="QDQ41312.1"/>
    </source>
</evidence>
<dbReference type="Pfam" id="PF00994">
    <property type="entry name" value="MoCF_biosynth"/>
    <property type="match status" value="1"/>
</dbReference>
<evidence type="ECO:0000256" key="3">
    <source>
        <dbReference type="ARBA" id="ARBA00013491"/>
    </source>
</evidence>
<dbReference type="RefSeq" id="WP_039721540.1">
    <property type="nucleotide sequence ID" value="NZ_CP037899.1"/>
</dbReference>
<proteinExistence type="predicted"/>
<evidence type="ECO:0000256" key="2">
    <source>
        <dbReference type="ARBA" id="ARBA00012509"/>
    </source>
</evidence>
<evidence type="ECO:0000256" key="5">
    <source>
        <dbReference type="ARBA" id="ARBA00051131"/>
    </source>
</evidence>
<dbReference type="UniPathway" id="UPA00344"/>
<evidence type="ECO:0000313" key="8">
    <source>
        <dbReference type="EMBL" id="KIE58588.1"/>
    </source>
</evidence>
<dbReference type="Proteomes" id="UP000031594">
    <property type="component" value="Unassembled WGS sequence"/>
</dbReference>
<dbReference type="Proteomes" id="UP000315925">
    <property type="component" value="Chromosome"/>
</dbReference>
<dbReference type="EMBL" id="JQNX01000004">
    <property type="protein sequence ID" value="KIE58588.1"/>
    <property type="molecule type" value="Genomic_DNA"/>
</dbReference>
<dbReference type="SUPFAM" id="SSF53218">
    <property type="entry name" value="Molybdenum cofactor biosynthesis proteins"/>
    <property type="match status" value="1"/>
</dbReference>
<comment type="pathway">
    <text evidence="1">Cofactor biosynthesis; molybdopterin biosynthesis.</text>
</comment>
<dbReference type="PANTHER" id="PTHR43764">
    <property type="entry name" value="MOLYBDENUM COFACTOR BIOSYNTHESIS"/>
    <property type="match status" value="1"/>
</dbReference>
<evidence type="ECO:0000256" key="4">
    <source>
        <dbReference type="ARBA" id="ARBA00023150"/>
    </source>
</evidence>
<dbReference type="SMART" id="SM00852">
    <property type="entry name" value="MoCF_biosynth"/>
    <property type="match status" value="1"/>
</dbReference>
<dbReference type="InterPro" id="IPR036425">
    <property type="entry name" value="MoaB/Mog-like_dom_sf"/>
</dbReference>
<dbReference type="CDD" id="cd00886">
    <property type="entry name" value="MogA_MoaB"/>
    <property type="match status" value="1"/>
</dbReference>
<evidence type="ECO:0000259" key="7">
    <source>
        <dbReference type="SMART" id="SM00852"/>
    </source>
</evidence>
<evidence type="ECO:0000256" key="1">
    <source>
        <dbReference type="ARBA" id="ARBA00005046"/>
    </source>
</evidence>
<dbReference type="GO" id="GO:0006777">
    <property type="term" value="P:Mo-molybdopterin cofactor biosynthetic process"/>
    <property type="evidence" value="ECO:0007669"/>
    <property type="project" value="UniProtKB-KW"/>
</dbReference>
<dbReference type="STRING" id="1202785.A946_06890"/>
<reference evidence="11" key="3">
    <citation type="submission" date="2019-03" db="EMBL/GenBank/DDBJ databases">
        <title>Complete genome of Methylacidiphilum kamchatkense Kam1.</title>
        <authorList>
            <person name="Kruse T."/>
            <person name="Murarilal Ratnadevi C."/>
            <person name="Erikstad H.-A."/>
            <person name="Birkeland N.-K."/>
        </authorList>
    </citation>
    <scope>NUCLEOTIDE SEQUENCE [LARGE SCALE GENOMIC DNA]</scope>
    <source>
        <strain evidence="11">kam1</strain>
    </source>
</reference>
<dbReference type="Gene3D" id="3.40.980.10">
    <property type="entry name" value="MoaB/Mog-like domain"/>
    <property type="match status" value="1"/>
</dbReference>
<dbReference type="NCBIfam" id="NF006932">
    <property type="entry name" value="PRK09417.1"/>
    <property type="match status" value="1"/>
</dbReference>
<accession>A0A0C1URZ9</accession>
<comment type="catalytic activity">
    <reaction evidence="5">
        <text>molybdopterin + ATP + H(+) = adenylyl-molybdopterin + diphosphate</text>
        <dbReference type="Rhea" id="RHEA:31331"/>
        <dbReference type="ChEBI" id="CHEBI:15378"/>
        <dbReference type="ChEBI" id="CHEBI:30616"/>
        <dbReference type="ChEBI" id="CHEBI:33019"/>
        <dbReference type="ChEBI" id="CHEBI:58698"/>
        <dbReference type="ChEBI" id="CHEBI:62727"/>
        <dbReference type="EC" id="2.7.7.75"/>
    </reaction>
</comment>
<dbReference type="KEGG" id="mkc:kam1_51"/>
<dbReference type="EC" id="2.7.7.75" evidence="2"/>
<dbReference type="OrthoDB" id="9784492at2"/>
<keyword evidence="9" id="KW-0548">Nucleotidyltransferase</keyword>
<name>A0A0C1URZ9_9BACT</name>
<comment type="function">
    <text evidence="6">Catalyzes the adenylation of molybdopterin as part of the biosynthesis of the molybdenum-cofactor.</text>
</comment>
<evidence type="ECO:0000256" key="6">
    <source>
        <dbReference type="ARBA" id="ARBA00058212"/>
    </source>
</evidence>
<evidence type="ECO:0000313" key="11">
    <source>
        <dbReference type="Proteomes" id="UP000315925"/>
    </source>
</evidence>
<dbReference type="PANTHER" id="PTHR43764:SF1">
    <property type="entry name" value="MOLYBDOPTERIN MOLYBDOTRANSFERASE"/>
    <property type="match status" value="1"/>
</dbReference>
<gene>
    <name evidence="8" type="ORF">A946_06890</name>
    <name evidence="9" type="ORF">kam1_51</name>
</gene>
<dbReference type="EMBL" id="CP037899">
    <property type="protein sequence ID" value="QDQ41312.1"/>
    <property type="molecule type" value="Genomic_DNA"/>
</dbReference>
<dbReference type="GO" id="GO:0061598">
    <property type="term" value="F:molybdopterin adenylyltransferase activity"/>
    <property type="evidence" value="ECO:0007669"/>
    <property type="project" value="UniProtKB-EC"/>
</dbReference>
<dbReference type="AlphaFoldDB" id="A0A0C1URZ9"/>
<dbReference type="NCBIfam" id="TIGR00177">
    <property type="entry name" value="molyb_syn"/>
    <property type="match status" value="1"/>
</dbReference>
<dbReference type="InterPro" id="IPR001453">
    <property type="entry name" value="MoaB/Mog_dom"/>
</dbReference>
<dbReference type="InterPro" id="IPR051920">
    <property type="entry name" value="MPT_Adenylyltrnsfr/MoaC-Rel"/>
</dbReference>
<keyword evidence="9" id="KW-0808">Transferase</keyword>
<protein>
    <recommendedName>
        <fullName evidence="3">Molybdopterin adenylyltransferase</fullName>
        <ecNumber evidence="2">2.7.7.75</ecNumber>
    </recommendedName>
</protein>
<sequence>MKIGRITLSDRAYAGIYKDQSGPEIEKVIMSLFAEPVEFISVLIPDEKNLLVSEFLRLVDELDCPLVLTTGGTGPSSRDVTPEATRLVLEKELPGFGEIMRMESYKKVKTAILSRAVAGIRKRSLIINLPGKPSAIAECLMLLGEAIAECLDHLRGYRPLLAIGDKK</sequence>
<reference evidence="8 10" key="1">
    <citation type="submission" date="2014-08" db="EMBL/GenBank/DDBJ databases">
        <title>Methylacidiphilum kamchatkense strain Kam1 draft genome sequence.</title>
        <authorList>
            <person name="Birkeland N.-K."/>
            <person name="Erikstad H.A."/>
        </authorList>
    </citation>
    <scope>NUCLEOTIDE SEQUENCE [LARGE SCALE GENOMIC DNA]</scope>
    <source>
        <strain evidence="8 10">Kam1</strain>
    </source>
</reference>
<keyword evidence="4" id="KW-0501">Molybdenum cofactor biosynthesis</keyword>
<feature type="domain" description="MoaB/Mog" evidence="7">
    <location>
        <begin position="4"/>
        <end position="150"/>
    </location>
</feature>
<keyword evidence="10" id="KW-1185">Reference proteome</keyword>
<organism evidence="9 11">
    <name type="scientific">Methylacidiphilum kamchatkense Kam1</name>
    <dbReference type="NCBI Taxonomy" id="1202785"/>
    <lineage>
        <taxon>Bacteria</taxon>
        <taxon>Pseudomonadati</taxon>
        <taxon>Verrucomicrobiota</taxon>
        <taxon>Methylacidiphilae</taxon>
        <taxon>Methylacidiphilales</taxon>
        <taxon>Methylacidiphilaceae</taxon>
        <taxon>Methylacidiphilum (ex Ratnadevi et al. 2023)</taxon>
    </lineage>
</organism>
<evidence type="ECO:0000313" key="10">
    <source>
        <dbReference type="Proteomes" id="UP000031594"/>
    </source>
</evidence>
<reference evidence="9" key="2">
    <citation type="journal article" date="2019" name="BMC Genomics">
        <title>Complete genome sequence analysis of the thermoacidophilic verrucomicrobial methanotroph 'Candidatus Methylacidiphilum kamchatkense' strain Kam1 and comparison with its closest relatives.</title>
        <authorList>
            <person name="Kruse T."/>
            <person name="Ratnadevi C.M."/>
            <person name="Erikstad H.A."/>
            <person name="Birkeland N.K."/>
        </authorList>
    </citation>
    <scope>NUCLEOTIDE SEQUENCE</scope>
    <source>
        <strain evidence="9">Kam1</strain>
    </source>
</reference>
<dbReference type="PROSITE" id="PS01078">
    <property type="entry name" value="MOCF_BIOSYNTHESIS_1"/>
    <property type="match status" value="1"/>
</dbReference>
<dbReference type="InterPro" id="IPR008284">
    <property type="entry name" value="MoCF_biosynth_CS"/>
</dbReference>